<gene>
    <name evidence="23" type="primary">ftsW</name>
    <name evidence="23" type="ORF">KCX74_09505</name>
</gene>
<accession>A0A941DVT5</accession>
<evidence type="ECO:0000313" key="24">
    <source>
        <dbReference type="Proteomes" id="UP000675284"/>
    </source>
</evidence>
<dbReference type="GO" id="GO:0009252">
    <property type="term" value="P:peptidoglycan biosynthetic process"/>
    <property type="evidence" value="ECO:0007669"/>
    <property type="project" value="UniProtKB-KW"/>
</dbReference>
<dbReference type="GO" id="GO:0015648">
    <property type="term" value="F:lipid-linked peptidoglycan transporter activity"/>
    <property type="evidence" value="ECO:0007669"/>
    <property type="project" value="TreeGrafter"/>
</dbReference>
<evidence type="ECO:0000256" key="7">
    <source>
        <dbReference type="ARBA" id="ARBA00022692"/>
    </source>
</evidence>
<dbReference type="GO" id="GO:0032153">
    <property type="term" value="C:cell division site"/>
    <property type="evidence" value="ECO:0007669"/>
    <property type="project" value="TreeGrafter"/>
</dbReference>
<organism evidence="23 24">
    <name type="scientific">Virgibacillus salarius</name>
    <dbReference type="NCBI Taxonomy" id="447199"/>
    <lineage>
        <taxon>Bacteria</taxon>
        <taxon>Bacillati</taxon>
        <taxon>Bacillota</taxon>
        <taxon>Bacilli</taxon>
        <taxon>Bacillales</taxon>
        <taxon>Bacillaceae</taxon>
        <taxon>Virgibacillus</taxon>
    </lineage>
</organism>
<proteinExistence type="inferred from homology"/>
<keyword evidence="3" id="KW-1003">Cell membrane</keyword>
<evidence type="ECO:0000256" key="6">
    <source>
        <dbReference type="ARBA" id="ARBA00022679"/>
    </source>
</evidence>
<keyword evidence="4" id="KW-0132">Cell division</keyword>
<evidence type="ECO:0000256" key="11">
    <source>
        <dbReference type="ARBA" id="ARBA00023136"/>
    </source>
</evidence>
<evidence type="ECO:0000256" key="17">
    <source>
        <dbReference type="ARBA" id="ARBA00041185"/>
    </source>
</evidence>
<keyword evidence="6" id="KW-0808">Transferase</keyword>
<feature type="transmembrane region" description="Helical" evidence="22">
    <location>
        <begin position="75"/>
        <end position="95"/>
    </location>
</feature>
<sequence>MKEKIQQMDYLLLITVLLLSAFGLVMVYSASYPIGYEVYHNSTHFFVRQFLWVLIGFLFLIVTVLIPLHRINRMVPLLVISSIFFLVLVLIPSIGIERNYAQRWISIGRFVFQPTEAIKVSMVIYFAYIYARKQSYIHKFGKGVLPPLLLLATVFMLILLQPDLGTASLILFSCGIIVFCSRVRFIHLVALGTIAILGVSYFAYTSPYRLQRLTSFQQPFETAATDGYQLINSYIAIAAGGITGNGLGNSVQKLGYLPEAHTDFIMAIIVEELGIVGLIIVLAAYLMIFYRGIHIAFQQRHMFPKLLALGLTFQIIIQAILNLGAVSGMLPVTGITLPFISYGGSSLLFMLISVGILINISTLKYETVNTR</sequence>
<evidence type="ECO:0000256" key="12">
    <source>
        <dbReference type="ARBA" id="ARBA00023306"/>
    </source>
</evidence>
<keyword evidence="12" id="KW-0131">Cell cycle</keyword>
<evidence type="ECO:0000256" key="10">
    <source>
        <dbReference type="ARBA" id="ARBA00022989"/>
    </source>
</evidence>
<dbReference type="PANTHER" id="PTHR30474:SF2">
    <property type="entry name" value="PEPTIDOGLYCAN GLYCOSYLTRANSFERASE FTSW-RELATED"/>
    <property type="match status" value="1"/>
</dbReference>
<dbReference type="GO" id="GO:0008360">
    <property type="term" value="P:regulation of cell shape"/>
    <property type="evidence" value="ECO:0007669"/>
    <property type="project" value="UniProtKB-KW"/>
</dbReference>
<dbReference type="EC" id="2.4.99.28" evidence="19"/>
<reference evidence="23" key="1">
    <citation type="submission" date="2021-04" db="EMBL/GenBank/DDBJ databases">
        <title>Isolation and polyphasic classification of algal microorganism.</title>
        <authorList>
            <person name="Wang S."/>
        </authorList>
    </citation>
    <scope>NUCLEOTIDE SEQUENCE</scope>
    <source>
        <strain evidence="23">720a</strain>
    </source>
</reference>
<feature type="transmembrane region" description="Helical" evidence="22">
    <location>
        <begin position="264"/>
        <end position="286"/>
    </location>
</feature>
<dbReference type="PANTHER" id="PTHR30474">
    <property type="entry name" value="CELL CYCLE PROTEIN"/>
    <property type="match status" value="1"/>
</dbReference>
<evidence type="ECO:0000256" key="19">
    <source>
        <dbReference type="ARBA" id="ARBA00044770"/>
    </source>
</evidence>
<comment type="pathway">
    <text evidence="2">Cell wall biogenesis; peptidoglycan biosynthesis.</text>
</comment>
<feature type="transmembrane region" description="Helical" evidence="22">
    <location>
        <begin position="185"/>
        <end position="204"/>
    </location>
</feature>
<comment type="catalytic activity">
    <reaction evidence="20">
        <text>[GlcNAc-(1-&gt;4)-Mur2Ac(oyl-L-Ala-gamma-D-Glu-L-Lys-D-Ala-D-Ala)](n)-di-trans,octa-cis-undecaprenyl diphosphate + beta-D-GlcNAc-(1-&gt;4)-Mur2Ac(oyl-L-Ala-gamma-D-Glu-L-Lys-D-Ala-D-Ala)-di-trans,octa-cis-undecaprenyl diphosphate = [GlcNAc-(1-&gt;4)-Mur2Ac(oyl-L-Ala-gamma-D-Glu-L-Lys-D-Ala-D-Ala)](n+1)-di-trans,octa-cis-undecaprenyl diphosphate + di-trans,octa-cis-undecaprenyl diphosphate + H(+)</text>
        <dbReference type="Rhea" id="RHEA:23708"/>
        <dbReference type="Rhea" id="RHEA-COMP:9602"/>
        <dbReference type="Rhea" id="RHEA-COMP:9603"/>
        <dbReference type="ChEBI" id="CHEBI:15378"/>
        <dbReference type="ChEBI" id="CHEBI:58405"/>
        <dbReference type="ChEBI" id="CHEBI:60033"/>
        <dbReference type="ChEBI" id="CHEBI:78435"/>
        <dbReference type="EC" id="2.4.99.28"/>
    </reaction>
</comment>
<evidence type="ECO:0000256" key="22">
    <source>
        <dbReference type="SAM" id="Phobius"/>
    </source>
</evidence>
<comment type="subcellular location">
    <subcellularLocation>
        <location evidence="1">Cell membrane</location>
        <topology evidence="1">Multi-pass membrane protein</topology>
    </subcellularLocation>
</comment>
<comment type="function">
    <text evidence="21">Peptidoglycan polymerase that is essential for cell division.</text>
</comment>
<evidence type="ECO:0000256" key="4">
    <source>
        <dbReference type="ARBA" id="ARBA00022618"/>
    </source>
</evidence>
<dbReference type="Proteomes" id="UP000675284">
    <property type="component" value="Unassembled WGS sequence"/>
</dbReference>
<evidence type="ECO:0000256" key="8">
    <source>
        <dbReference type="ARBA" id="ARBA00022960"/>
    </source>
</evidence>
<dbReference type="GO" id="GO:0008955">
    <property type="term" value="F:peptidoglycan glycosyltransferase activity"/>
    <property type="evidence" value="ECO:0007669"/>
    <property type="project" value="UniProtKB-EC"/>
</dbReference>
<feature type="transmembrane region" description="Helical" evidence="22">
    <location>
        <begin position="107"/>
        <end position="128"/>
    </location>
</feature>
<evidence type="ECO:0000256" key="2">
    <source>
        <dbReference type="ARBA" id="ARBA00004752"/>
    </source>
</evidence>
<dbReference type="EMBL" id="JAGSOT010000024">
    <property type="protein sequence ID" value="MBR7796272.1"/>
    <property type="molecule type" value="Genomic_DNA"/>
</dbReference>
<keyword evidence="13" id="KW-0961">Cell wall biogenesis/degradation</keyword>
<keyword evidence="24" id="KW-1185">Reference proteome</keyword>
<dbReference type="InterPro" id="IPR013437">
    <property type="entry name" value="FtsW"/>
</dbReference>
<keyword evidence="7 22" id="KW-0812">Transmembrane</keyword>
<evidence type="ECO:0000256" key="1">
    <source>
        <dbReference type="ARBA" id="ARBA00004651"/>
    </source>
</evidence>
<dbReference type="Pfam" id="PF01098">
    <property type="entry name" value="FTSW_RODA_SPOVE"/>
    <property type="match status" value="1"/>
</dbReference>
<feature type="transmembrane region" description="Helical" evidence="22">
    <location>
        <begin position="164"/>
        <end position="180"/>
    </location>
</feature>
<evidence type="ECO:0000256" key="16">
    <source>
        <dbReference type="ARBA" id="ARBA00038053"/>
    </source>
</evidence>
<keyword evidence="10 22" id="KW-1133">Transmembrane helix</keyword>
<protein>
    <recommendedName>
        <fullName evidence="17">Probable peptidoglycan glycosyltransferase FtsW</fullName>
        <ecNumber evidence="19">2.4.99.28</ecNumber>
    </recommendedName>
    <alternativeName>
        <fullName evidence="18">Cell division protein FtsW</fullName>
    </alternativeName>
    <alternativeName>
        <fullName evidence="15">Cell wall polymerase</fullName>
    </alternativeName>
    <alternativeName>
        <fullName evidence="14">Peptidoglycan polymerase</fullName>
    </alternativeName>
</protein>
<dbReference type="AlphaFoldDB" id="A0A941DVT5"/>
<keyword evidence="5" id="KW-0328">Glycosyltransferase</keyword>
<keyword evidence="8" id="KW-0133">Cell shape</keyword>
<evidence type="ECO:0000256" key="21">
    <source>
        <dbReference type="ARBA" id="ARBA00049966"/>
    </source>
</evidence>
<feature type="transmembrane region" description="Helical" evidence="22">
    <location>
        <begin position="50"/>
        <end position="68"/>
    </location>
</feature>
<dbReference type="RefSeq" id="WP_026681719.1">
    <property type="nucleotide sequence ID" value="NZ_BAAACY010000110.1"/>
</dbReference>
<comment type="similarity">
    <text evidence="16">Belongs to the SEDS family. FtsW subfamily.</text>
</comment>
<dbReference type="GO" id="GO:0005886">
    <property type="term" value="C:plasma membrane"/>
    <property type="evidence" value="ECO:0007669"/>
    <property type="project" value="UniProtKB-SubCell"/>
</dbReference>
<keyword evidence="9" id="KW-0573">Peptidoglycan synthesis</keyword>
<evidence type="ECO:0000256" key="14">
    <source>
        <dbReference type="ARBA" id="ARBA00032370"/>
    </source>
</evidence>
<feature type="transmembrane region" description="Helical" evidence="22">
    <location>
        <begin position="306"/>
        <end position="327"/>
    </location>
</feature>
<name>A0A941DVT5_9BACI</name>
<feature type="transmembrane region" description="Helical" evidence="22">
    <location>
        <begin position="12"/>
        <end position="30"/>
    </location>
</feature>
<evidence type="ECO:0000256" key="15">
    <source>
        <dbReference type="ARBA" id="ARBA00033270"/>
    </source>
</evidence>
<evidence type="ECO:0000313" key="23">
    <source>
        <dbReference type="EMBL" id="MBR7796272.1"/>
    </source>
</evidence>
<dbReference type="GO" id="GO:0051301">
    <property type="term" value="P:cell division"/>
    <property type="evidence" value="ECO:0007669"/>
    <property type="project" value="UniProtKB-KW"/>
</dbReference>
<keyword evidence="11 22" id="KW-0472">Membrane</keyword>
<feature type="transmembrane region" description="Helical" evidence="22">
    <location>
        <begin position="140"/>
        <end position="158"/>
    </location>
</feature>
<dbReference type="GO" id="GO:0071555">
    <property type="term" value="P:cell wall organization"/>
    <property type="evidence" value="ECO:0007669"/>
    <property type="project" value="UniProtKB-KW"/>
</dbReference>
<evidence type="ECO:0000256" key="20">
    <source>
        <dbReference type="ARBA" id="ARBA00049902"/>
    </source>
</evidence>
<dbReference type="InterPro" id="IPR001182">
    <property type="entry name" value="FtsW/RodA"/>
</dbReference>
<evidence type="ECO:0000256" key="5">
    <source>
        <dbReference type="ARBA" id="ARBA00022676"/>
    </source>
</evidence>
<dbReference type="InterPro" id="IPR018365">
    <property type="entry name" value="Cell_cycle_FtsW-rel_CS"/>
</dbReference>
<dbReference type="NCBIfam" id="TIGR02614">
    <property type="entry name" value="ftsW"/>
    <property type="match status" value="1"/>
</dbReference>
<evidence type="ECO:0000256" key="3">
    <source>
        <dbReference type="ARBA" id="ARBA00022475"/>
    </source>
</evidence>
<dbReference type="PROSITE" id="PS00428">
    <property type="entry name" value="FTSW_RODA_SPOVE"/>
    <property type="match status" value="1"/>
</dbReference>
<evidence type="ECO:0000256" key="9">
    <source>
        <dbReference type="ARBA" id="ARBA00022984"/>
    </source>
</evidence>
<feature type="transmembrane region" description="Helical" evidence="22">
    <location>
        <begin position="339"/>
        <end position="361"/>
    </location>
</feature>
<comment type="caution">
    <text evidence="23">The sequence shown here is derived from an EMBL/GenBank/DDBJ whole genome shotgun (WGS) entry which is preliminary data.</text>
</comment>
<evidence type="ECO:0000256" key="13">
    <source>
        <dbReference type="ARBA" id="ARBA00023316"/>
    </source>
</evidence>
<evidence type="ECO:0000256" key="18">
    <source>
        <dbReference type="ARBA" id="ARBA00041418"/>
    </source>
</evidence>